<dbReference type="AlphaFoldDB" id="A0A4P6Y5L9"/>
<evidence type="ECO:0000256" key="2">
    <source>
        <dbReference type="SAM" id="Phobius"/>
    </source>
</evidence>
<feature type="domain" description="Secretion system C-terminal sorting" evidence="3">
    <location>
        <begin position="329"/>
        <end position="395"/>
    </location>
</feature>
<keyword evidence="2" id="KW-0472">Membrane</keyword>
<proteinExistence type="predicted"/>
<dbReference type="EMBL" id="CP037933">
    <property type="protein sequence ID" value="QBN17466.1"/>
    <property type="molecule type" value="Genomic_DNA"/>
</dbReference>
<dbReference type="Gene3D" id="2.60.120.200">
    <property type="match status" value="1"/>
</dbReference>
<reference evidence="5" key="1">
    <citation type="submission" date="2019-03" db="EMBL/GenBank/DDBJ databases">
        <title>Flavobacterium sp.</title>
        <authorList>
            <person name="Kim H."/>
        </authorList>
    </citation>
    <scope>NUCLEOTIDE SEQUENCE [LARGE SCALE GENOMIC DNA]</scope>
    <source>
        <strain evidence="5">GS13</strain>
    </source>
</reference>
<evidence type="ECO:0000256" key="1">
    <source>
        <dbReference type="ARBA" id="ARBA00022729"/>
    </source>
</evidence>
<dbReference type="Pfam" id="PF18962">
    <property type="entry name" value="Por_Secre_tail"/>
    <property type="match status" value="1"/>
</dbReference>
<dbReference type="Proteomes" id="UP000291124">
    <property type="component" value="Chromosome"/>
</dbReference>
<evidence type="ECO:0000313" key="5">
    <source>
        <dbReference type="Proteomes" id="UP000291124"/>
    </source>
</evidence>
<dbReference type="NCBIfam" id="TIGR04183">
    <property type="entry name" value="Por_Secre_tail"/>
    <property type="match status" value="1"/>
</dbReference>
<keyword evidence="2" id="KW-0812">Transmembrane</keyword>
<protein>
    <submittedName>
        <fullName evidence="4">T9SS type A sorting domain-containing protein</fullName>
    </submittedName>
</protein>
<sequence length="397" mass="43874">MHQSRIISILLIQIDQMNKVNRIICTLAIVFFSLPFVANSQVTLNADGPGNTYELINSVLAPSGNVIESPDQTPDGSHPTFGRHIAEVFDPELNKYVFEFYSHVSTGSTGILDNDISTLKTDRQRVEIKTYASSPNNLKGVIGETVTYKWRFKVPVGFKPSANFTHIHQIKPVDGDDDSPIFTLTARKGSPNKLQLIYVVDANGSNDYKREVNLSLFEGIWVEVIEIIEVGTGSSGSYSISIKKVSDGTEVLAYTNNNIQTIRTAATDPGSPQVANSFIRPKWGIYRSLLDAASLRDDSIRFSDFSIAEGTLSSVDFNLNAQDAIFFQNPVQDNLILFESAKDNYEDLRIYDSNGKLILSKKISSNSIDLSELSSGIYLAELIKNDGAKKVSKLIKK</sequence>
<dbReference type="OrthoDB" id="624837at2"/>
<keyword evidence="5" id="KW-1185">Reference proteome</keyword>
<dbReference type="InterPro" id="IPR026444">
    <property type="entry name" value="Secre_tail"/>
</dbReference>
<keyword evidence="2" id="KW-1133">Transmembrane helix</keyword>
<evidence type="ECO:0000313" key="4">
    <source>
        <dbReference type="EMBL" id="QBN17466.1"/>
    </source>
</evidence>
<keyword evidence="1" id="KW-0732">Signal</keyword>
<accession>A0A4P6Y5L9</accession>
<gene>
    <name evidence="4" type="ORF">E1750_01175</name>
</gene>
<organism evidence="4 5">
    <name type="scientific">Flavobacterium nackdongense</name>
    <dbReference type="NCBI Taxonomy" id="2547394"/>
    <lineage>
        <taxon>Bacteria</taxon>
        <taxon>Pseudomonadati</taxon>
        <taxon>Bacteroidota</taxon>
        <taxon>Flavobacteriia</taxon>
        <taxon>Flavobacteriales</taxon>
        <taxon>Flavobacteriaceae</taxon>
        <taxon>Flavobacterium</taxon>
    </lineage>
</organism>
<feature type="transmembrane region" description="Helical" evidence="2">
    <location>
        <begin position="20"/>
        <end position="38"/>
    </location>
</feature>
<name>A0A4P6Y5L9_9FLAO</name>
<dbReference type="KEGG" id="fnk:E1750_01175"/>
<evidence type="ECO:0000259" key="3">
    <source>
        <dbReference type="Pfam" id="PF18962"/>
    </source>
</evidence>